<evidence type="ECO:0000256" key="1">
    <source>
        <dbReference type="ARBA" id="ARBA00006754"/>
    </source>
</evidence>
<dbReference type="Pfam" id="PF17853">
    <property type="entry name" value="GGDEF_2"/>
    <property type="match status" value="1"/>
</dbReference>
<dbReference type="EMBL" id="VDFR01000025">
    <property type="protein sequence ID" value="TNC49403.1"/>
    <property type="molecule type" value="Genomic_DNA"/>
</dbReference>
<dbReference type="InterPro" id="IPR012914">
    <property type="entry name" value="PucR_dom"/>
</dbReference>
<dbReference type="InterPro" id="IPR041522">
    <property type="entry name" value="CdaR_GGDEF"/>
</dbReference>
<accession>A0A5C4MZ41</accession>
<evidence type="ECO:0000259" key="4">
    <source>
        <dbReference type="Pfam" id="PF17853"/>
    </source>
</evidence>
<protein>
    <submittedName>
        <fullName evidence="6">PucR family transcriptional regulator</fullName>
    </submittedName>
</protein>
<dbReference type="InterPro" id="IPR042070">
    <property type="entry name" value="PucR_C-HTH_sf"/>
</dbReference>
<dbReference type="OrthoDB" id="3246591at2"/>
<comment type="similarity">
    <text evidence="1">Belongs to the CdaR family.</text>
</comment>
<dbReference type="EMBL" id="VDFR01000210">
    <property type="protein sequence ID" value="TNC30950.1"/>
    <property type="molecule type" value="Genomic_DNA"/>
</dbReference>
<reference evidence="6 7" key="1">
    <citation type="submission" date="2019-05" db="EMBL/GenBank/DDBJ databases">
        <title>Mumia sp. nov., isolated from the intestinal contents of plateau pika (Ochotona curzoniae) in the Qinghai-Tibet plateau of China.</title>
        <authorList>
            <person name="Tian Z."/>
        </authorList>
    </citation>
    <scope>NUCLEOTIDE SEQUENCE [LARGE SCALE GENOMIC DNA]</scope>
    <source>
        <strain evidence="7">527</strain>
        <strain evidence="6">Z527</strain>
    </source>
</reference>
<dbReference type="PANTHER" id="PTHR33744:SF7">
    <property type="entry name" value="PUCR FAMILY TRANSCRIPTIONAL REGULATOR"/>
    <property type="match status" value="1"/>
</dbReference>
<feature type="domain" description="CdaR GGDEF-like" evidence="4">
    <location>
        <begin position="314"/>
        <end position="448"/>
    </location>
</feature>
<evidence type="ECO:0000259" key="2">
    <source>
        <dbReference type="Pfam" id="PF07905"/>
    </source>
</evidence>
<evidence type="ECO:0000313" key="6">
    <source>
        <dbReference type="EMBL" id="TNC49403.1"/>
    </source>
</evidence>
<sequence length="563" mass="60904">MARLANDPPDRSHNLTDTPYGLPLSDVLRIDALAGAKTLAGAVGMNRPVTGLNIMEVPDVLGWVKPHELLVTTGFPLLDRERRLDVARMVALVQGLYDKTLGGFAIKLGRYVDTVPDEVLALADALGFPIVQIPDEVAFDDVLKDAYAALNAFQSNVLAQIDALHSALTMIVLEGGDLEQIAAEVSQVLDVGVLVTSTDGREWAGALSDEARATLEVSEFLDMSGRVRIERLRGARPFGAGEIRVLNVATSGTDLARLVVVSERRVLRASDVYALERAATVAALLITRMQAVVAVEGKYRGDFLRDVLTDRAESPQYVLEHAEGLGWDLDRPLVVVVAQLDPPGPDEAVVSSRTHRGFQDRFAAAWRQVVERRGRSIAVADFSSQVVALLPVSGDGSDVSEVVEEALAAVRGDSGGGRRPFSAGISRVVSGVEELPDAYTRARKAVDVGRRMQGSGSTTYFDRLGVRRLLSQVEDPAELDGFVTEVLGTLAEDSATAADLRATLQVLLDVNLNVAEAARTQHFHYNTMRYRVTKLESLLGPFSTDPQVRLDVAVALQILQMRE</sequence>
<dbReference type="Pfam" id="PF13556">
    <property type="entry name" value="HTH_30"/>
    <property type="match status" value="1"/>
</dbReference>
<feature type="domain" description="PucR C-terminal helix-turn-helix" evidence="3">
    <location>
        <begin position="500"/>
        <end position="558"/>
    </location>
</feature>
<dbReference type="Gene3D" id="1.10.10.2840">
    <property type="entry name" value="PucR C-terminal helix-turn-helix domain"/>
    <property type="match status" value="1"/>
</dbReference>
<comment type="caution">
    <text evidence="6">The sequence shown here is derived from an EMBL/GenBank/DDBJ whole genome shotgun (WGS) entry which is preliminary data.</text>
</comment>
<dbReference type="Proteomes" id="UP000306740">
    <property type="component" value="Unassembled WGS sequence"/>
</dbReference>
<organism evidence="6 7">
    <name type="scientific">Mumia zhuanghuii</name>
    <dbReference type="NCBI Taxonomy" id="2585211"/>
    <lineage>
        <taxon>Bacteria</taxon>
        <taxon>Bacillati</taxon>
        <taxon>Actinomycetota</taxon>
        <taxon>Actinomycetes</taxon>
        <taxon>Propionibacteriales</taxon>
        <taxon>Nocardioidaceae</taxon>
        <taxon>Mumia</taxon>
    </lineage>
</organism>
<proteinExistence type="inferred from homology"/>
<dbReference type="RefSeq" id="WP_139105462.1">
    <property type="nucleotide sequence ID" value="NZ_VDFR01000025.1"/>
</dbReference>
<dbReference type="InterPro" id="IPR025736">
    <property type="entry name" value="PucR_C-HTH_dom"/>
</dbReference>
<dbReference type="Pfam" id="PF07905">
    <property type="entry name" value="PucR"/>
    <property type="match status" value="1"/>
</dbReference>
<dbReference type="AlphaFoldDB" id="A0A5C4MZ41"/>
<evidence type="ECO:0000313" key="5">
    <source>
        <dbReference type="EMBL" id="TNC30950.1"/>
    </source>
</evidence>
<evidence type="ECO:0000259" key="3">
    <source>
        <dbReference type="Pfam" id="PF13556"/>
    </source>
</evidence>
<dbReference type="InterPro" id="IPR051448">
    <property type="entry name" value="CdaR-like_regulators"/>
</dbReference>
<gene>
    <name evidence="6" type="ORF">FHE65_05520</name>
    <name evidence="5" type="ORF">FHE65_32380</name>
</gene>
<name>A0A5C4MZ41_9ACTN</name>
<dbReference type="PANTHER" id="PTHR33744">
    <property type="entry name" value="CARBOHYDRATE DIACID REGULATOR"/>
    <property type="match status" value="1"/>
</dbReference>
<feature type="domain" description="Purine catabolism PurC-like" evidence="2">
    <location>
        <begin position="26"/>
        <end position="149"/>
    </location>
</feature>
<evidence type="ECO:0000313" key="7">
    <source>
        <dbReference type="Proteomes" id="UP000306740"/>
    </source>
</evidence>